<name>A0A2M8G4P6_9BACT</name>
<sequence length="237" mass="27375">MLTTIKCKYCGKELEISEALQHEIKEEAVKNAQNEAQKEVRAEKENSAKLRRQLEDLLDQLRDLKHKDEERELEMKKRLSVVEGKIKEELGRKFLEEHELKDREKEKVINDLKKALEAAQRKAEQGSQQTQGEVLELELEALLKKEFPDDGISEVKKGQRGADVVQTVIDKNGQSCGVILWESKNAQWHDSWLQKLREDQREAKAQLAVLVATDHPKDIGLFKYVSNVWVVDRQAVI</sequence>
<protein>
    <submittedName>
        <fullName evidence="2">DUF2130 domain-containing protein</fullName>
    </submittedName>
</protein>
<keyword evidence="1" id="KW-0175">Coiled coil</keyword>
<dbReference type="AlphaFoldDB" id="A0A2M8G4P6"/>
<organism evidence="2 3">
    <name type="scientific">Candidatus Beckwithbacteria bacterium CG_4_9_14_0_2_um_filter_47_11</name>
    <dbReference type="NCBI Taxonomy" id="1974494"/>
    <lineage>
        <taxon>Bacteria</taxon>
        <taxon>Candidatus Beckwithiibacteriota</taxon>
    </lineage>
</organism>
<dbReference type="InterPro" id="IPR019219">
    <property type="entry name" value="DUF2130"/>
</dbReference>
<dbReference type="Proteomes" id="UP000229739">
    <property type="component" value="Unassembled WGS sequence"/>
</dbReference>
<proteinExistence type="predicted"/>
<feature type="non-terminal residue" evidence="2">
    <location>
        <position position="237"/>
    </location>
</feature>
<dbReference type="EMBL" id="PFQV01000017">
    <property type="protein sequence ID" value="PJC66619.1"/>
    <property type="molecule type" value="Genomic_DNA"/>
</dbReference>
<evidence type="ECO:0000256" key="1">
    <source>
        <dbReference type="SAM" id="Coils"/>
    </source>
</evidence>
<accession>A0A2M8G4P6</accession>
<reference evidence="3" key="1">
    <citation type="submission" date="2017-09" db="EMBL/GenBank/DDBJ databases">
        <title>Depth-based differentiation of microbial function through sediment-hosted aquifers and enrichment of novel symbionts in the deep terrestrial subsurface.</title>
        <authorList>
            <person name="Probst A.J."/>
            <person name="Ladd B."/>
            <person name="Jarett J.K."/>
            <person name="Geller-Mcgrath D.E."/>
            <person name="Sieber C.M.K."/>
            <person name="Emerson J.B."/>
            <person name="Anantharaman K."/>
            <person name="Thomas B.C."/>
            <person name="Malmstrom R."/>
            <person name="Stieglmeier M."/>
            <person name="Klingl A."/>
            <person name="Woyke T."/>
            <person name="Ryan C.M."/>
            <person name="Banfield J.F."/>
        </authorList>
    </citation>
    <scope>NUCLEOTIDE SEQUENCE [LARGE SCALE GENOMIC DNA]</scope>
</reference>
<comment type="caution">
    <text evidence="2">The sequence shown here is derived from an EMBL/GenBank/DDBJ whole genome shotgun (WGS) entry which is preliminary data.</text>
</comment>
<evidence type="ECO:0000313" key="3">
    <source>
        <dbReference type="Proteomes" id="UP000229739"/>
    </source>
</evidence>
<dbReference type="Pfam" id="PF09903">
    <property type="entry name" value="DUF2130"/>
    <property type="match status" value="1"/>
</dbReference>
<gene>
    <name evidence="2" type="ORF">CO018_00955</name>
</gene>
<feature type="coiled-coil region" evidence="1">
    <location>
        <begin position="22"/>
        <end position="129"/>
    </location>
</feature>
<evidence type="ECO:0000313" key="2">
    <source>
        <dbReference type="EMBL" id="PJC66619.1"/>
    </source>
</evidence>